<keyword evidence="4 7" id="KW-0812">Transmembrane</keyword>
<evidence type="ECO:0000313" key="8">
    <source>
        <dbReference type="EMBL" id="APC24868.1"/>
    </source>
</evidence>
<dbReference type="PANTHER" id="PTHR11434">
    <property type="entry name" value="NADH-UBIQUINONE OXIDOREDUCTASE SUBUNIT ND4L"/>
    <property type="match status" value="1"/>
</dbReference>
<sequence length="99" mass="11392">MIINSFSVFITLFFLSLLSLFLNKKNILIMLMSLEIIFLSTSFMFIYSSIFLDDLKGQIFSLIILTVAAAESSIGLSILVIYYRIRYNINIEFMNLLKG</sequence>
<evidence type="ECO:0000256" key="6">
    <source>
        <dbReference type="ARBA" id="ARBA00023136"/>
    </source>
</evidence>
<dbReference type="RefSeq" id="YP_009325876.1">
    <property type="nucleotide sequence ID" value="NC_032002.1"/>
</dbReference>
<geneLocation type="mitochondrion" evidence="8"/>
<dbReference type="PANTHER" id="PTHR11434:SF16">
    <property type="entry name" value="NADH-UBIQUINONE OXIDOREDUCTASE CHAIN 4L"/>
    <property type="match status" value="1"/>
</dbReference>
<dbReference type="GeneID" id="30413323"/>
<dbReference type="InterPro" id="IPR001133">
    <property type="entry name" value="NADH_UbQ_OxRdtase_chain4L/K"/>
</dbReference>
<keyword evidence="5 7" id="KW-1133">Transmembrane helix</keyword>
<dbReference type="AlphaFoldDB" id="A0A1J0F7B0"/>
<reference evidence="8" key="1">
    <citation type="journal article" date="2016" name="Genome Biol. Evol.">
        <title>Red Algal Mitochondrial Genomes are More Complete than Previously Reported.</title>
        <authorList>
            <person name="Salomaki E.D."/>
            <person name="Lane C.E."/>
        </authorList>
    </citation>
    <scope>NUCLEOTIDE SEQUENCE</scope>
</reference>
<evidence type="ECO:0000256" key="2">
    <source>
        <dbReference type="ARBA" id="ARBA00010519"/>
    </source>
</evidence>
<comment type="subcellular location">
    <subcellularLocation>
        <location evidence="1">Membrane</location>
        <topology evidence="1">Multi-pass membrane protein</topology>
    </subcellularLocation>
</comment>
<dbReference type="HAMAP" id="MF_01456">
    <property type="entry name" value="NDH1_NuoK"/>
    <property type="match status" value="1"/>
</dbReference>
<keyword evidence="8" id="KW-0496">Mitochondrion</keyword>
<dbReference type="EMBL" id="KX687877">
    <property type="protein sequence ID" value="APC24868.1"/>
    <property type="molecule type" value="Genomic_DNA"/>
</dbReference>
<organism evidence="8">
    <name type="scientific">Choreocolax polysiphoniae</name>
    <dbReference type="NCBI Taxonomy" id="282351"/>
    <lineage>
        <taxon>Eukaryota</taxon>
        <taxon>Rhodophyta</taxon>
        <taxon>Florideophyceae</taxon>
        <taxon>Rhodymeniophycidae</taxon>
        <taxon>Gigartinales</taxon>
        <taxon>Choreocolacaceae</taxon>
        <taxon>Choreocolax</taxon>
    </lineage>
</organism>
<evidence type="ECO:0000256" key="1">
    <source>
        <dbReference type="ARBA" id="ARBA00004141"/>
    </source>
</evidence>
<name>A0A1J0F7B0_9FLOR</name>
<accession>A0A1J0F7B0</accession>
<evidence type="ECO:0000256" key="3">
    <source>
        <dbReference type="ARBA" id="ARBA00022448"/>
    </source>
</evidence>
<protein>
    <submittedName>
        <fullName evidence="8">NADH dehydrogenase subunit 4L</fullName>
        <ecNumber evidence="8">1.6.5.3</ecNumber>
    </submittedName>
</protein>
<keyword evidence="3" id="KW-0813">Transport</keyword>
<feature type="transmembrane region" description="Helical" evidence="7">
    <location>
        <begin position="59"/>
        <end position="83"/>
    </location>
</feature>
<dbReference type="GO" id="GO:0042773">
    <property type="term" value="P:ATP synthesis coupled electron transport"/>
    <property type="evidence" value="ECO:0007669"/>
    <property type="project" value="InterPro"/>
</dbReference>
<dbReference type="EC" id="1.6.5.3" evidence="8"/>
<proteinExistence type="inferred from homology"/>
<dbReference type="NCBIfam" id="NF004323">
    <property type="entry name" value="PRK05715.1-5"/>
    <property type="match status" value="1"/>
</dbReference>
<dbReference type="Pfam" id="PF00420">
    <property type="entry name" value="Oxidored_q2"/>
    <property type="match status" value="1"/>
</dbReference>
<evidence type="ECO:0000256" key="4">
    <source>
        <dbReference type="ARBA" id="ARBA00022692"/>
    </source>
</evidence>
<dbReference type="Gene3D" id="1.10.287.3510">
    <property type="match status" value="1"/>
</dbReference>
<gene>
    <name evidence="8" type="primary">nad4L</name>
</gene>
<evidence type="ECO:0000256" key="5">
    <source>
        <dbReference type="ARBA" id="ARBA00022989"/>
    </source>
</evidence>
<feature type="transmembrane region" description="Helical" evidence="7">
    <location>
        <begin position="6"/>
        <end position="22"/>
    </location>
</feature>
<keyword evidence="6 7" id="KW-0472">Membrane</keyword>
<comment type="similarity">
    <text evidence="2">Belongs to the complex I subunit 4L family.</text>
</comment>
<dbReference type="GO" id="GO:0030964">
    <property type="term" value="C:NADH dehydrogenase complex"/>
    <property type="evidence" value="ECO:0007669"/>
    <property type="project" value="TreeGrafter"/>
</dbReference>
<dbReference type="GO" id="GO:0016651">
    <property type="term" value="F:oxidoreductase activity, acting on NAD(P)H"/>
    <property type="evidence" value="ECO:0007669"/>
    <property type="project" value="InterPro"/>
</dbReference>
<dbReference type="InterPro" id="IPR039428">
    <property type="entry name" value="NUOK/Mnh_C1-like"/>
</dbReference>
<evidence type="ECO:0000256" key="7">
    <source>
        <dbReference type="SAM" id="Phobius"/>
    </source>
</evidence>
<keyword evidence="8" id="KW-0560">Oxidoreductase</keyword>
<feature type="transmembrane region" description="Helical" evidence="7">
    <location>
        <begin position="27"/>
        <end position="47"/>
    </location>
</feature>